<evidence type="ECO:0000313" key="2">
    <source>
        <dbReference type="Proteomes" id="UP001054837"/>
    </source>
</evidence>
<dbReference type="EMBL" id="BPLQ01005951">
    <property type="protein sequence ID" value="GIY18821.1"/>
    <property type="molecule type" value="Genomic_DNA"/>
</dbReference>
<comment type="caution">
    <text evidence="1">The sequence shown here is derived from an EMBL/GenBank/DDBJ whole genome shotgun (WGS) entry which is preliminary data.</text>
</comment>
<dbReference type="AlphaFoldDB" id="A0AAV4RES0"/>
<keyword evidence="2" id="KW-1185">Reference proteome</keyword>
<name>A0AAV4RES0_9ARAC</name>
<accession>A0AAV4RES0</accession>
<gene>
    <name evidence="1" type="ORF">CDAR_410221</name>
</gene>
<evidence type="ECO:0008006" key="3">
    <source>
        <dbReference type="Google" id="ProtNLM"/>
    </source>
</evidence>
<organism evidence="1 2">
    <name type="scientific">Caerostris darwini</name>
    <dbReference type="NCBI Taxonomy" id="1538125"/>
    <lineage>
        <taxon>Eukaryota</taxon>
        <taxon>Metazoa</taxon>
        <taxon>Ecdysozoa</taxon>
        <taxon>Arthropoda</taxon>
        <taxon>Chelicerata</taxon>
        <taxon>Arachnida</taxon>
        <taxon>Araneae</taxon>
        <taxon>Araneomorphae</taxon>
        <taxon>Entelegynae</taxon>
        <taxon>Araneoidea</taxon>
        <taxon>Araneidae</taxon>
        <taxon>Caerostris</taxon>
    </lineage>
</organism>
<dbReference type="Proteomes" id="UP001054837">
    <property type="component" value="Unassembled WGS sequence"/>
</dbReference>
<reference evidence="1 2" key="1">
    <citation type="submission" date="2021-06" db="EMBL/GenBank/DDBJ databases">
        <title>Caerostris darwini draft genome.</title>
        <authorList>
            <person name="Kono N."/>
            <person name="Arakawa K."/>
        </authorList>
    </citation>
    <scope>NUCLEOTIDE SEQUENCE [LARGE SCALE GENOMIC DNA]</scope>
</reference>
<proteinExistence type="predicted"/>
<evidence type="ECO:0000313" key="1">
    <source>
        <dbReference type="EMBL" id="GIY18821.1"/>
    </source>
</evidence>
<sequence>MEEQQRKPRKSNSCNFMRQFRDKNTRELKNLTATQFMEVWSHYDRDAEEMIINEQPASTAIEWVLSDLICCPFPEYPDIH</sequence>
<protein>
    <recommendedName>
        <fullName evidence="3">Calbindin-32</fullName>
    </recommendedName>
</protein>